<name>A0AA48L0Q5_9FIRM</name>
<accession>A0AA48L0Q5</accession>
<dbReference type="Proteomes" id="UP001337580">
    <property type="component" value="Chromosome"/>
</dbReference>
<gene>
    <name evidence="1" type="ORF">CfP315_0207</name>
</gene>
<sequence length="209" mass="24268">MINREFEYPKNLLAEFSFDEYGDIVRFSHSGRYYNSTPLFYGNTLYKWIDNAGVIRYGQIGILDQTHFEGMILTGRYYNAYDEDGNVTMEGDYQRANHEIALIQQQDGIQKYGIFNGVTDNSTKESIPNPYPVEDDVNFKDRWGDRPPTGYVWHYSSGSFLQNGQVLAIMQLVKKEIHDATMPHCDIIWQIKNTNISGSFPNWYIDQNV</sequence>
<dbReference type="Pfam" id="PF14414">
    <property type="entry name" value="WHH"/>
    <property type="match status" value="1"/>
</dbReference>
<proteinExistence type="predicted"/>
<reference evidence="1" key="1">
    <citation type="journal article" date="2023" name="ISME J.">
        <title>Emergence of putative energy parasites within Clostridia revealed by genome analysis of a novel endosymbiotic clade.</title>
        <authorList>
            <person name="Takahashi K."/>
            <person name="Kuwahara H."/>
            <person name="Horikawa Y."/>
            <person name="Izawa K."/>
            <person name="Kato D."/>
            <person name="Inagaki T."/>
            <person name="Yuki M."/>
            <person name="Ohkuma M."/>
            <person name="Hongoh Y."/>
        </authorList>
    </citation>
    <scope>NUCLEOTIDE SEQUENCE</scope>
    <source>
        <strain evidence="1">CfP3-15</strain>
    </source>
</reference>
<protein>
    <submittedName>
        <fullName evidence="1">Uncharacterized protein</fullName>
    </submittedName>
</protein>
<dbReference type="EMBL" id="AP027924">
    <property type="protein sequence ID" value="BED91695.1"/>
    <property type="molecule type" value="Genomic_DNA"/>
</dbReference>
<organism evidence="1">
    <name type="scientific">Candidatus Improbicoccus pseudotrichonymphae</name>
    <dbReference type="NCBI Taxonomy" id="3033792"/>
    <lineage>
        <taxon>Bacteria</taxon>
        <taxon>Bacillati</taxon>
        <taxon>Bacillota</taxon>
        <taxon>Clostridia</taxon>
        <taxon>Candidatus Improbicoccus</taxon>
    </lineage>
</organism>
<dbReference type="AlphaFoldDB" id="A0AA48L0Q5"/>
<dbReference type="InterPro" id="IPR032869">
    <property type="entry name" value="WHH_dom_containing"/>
</dbReference>
<dbReference type="KEGG" id="ips:CfP315_0207"/>
<evidence type="ECO:0000313" key="1">
    <source>
        <dbReference type="EMBL" id="BED91695.1"/>
    </source>
</evidence>